<dbReference type="InterPro" id="IPR008775">
    <property type="entry name" value="Phytyl_CoA_dOase-like"/>
</dbReference>
<protein>
    <recommendedName>
        <fullName evidence="6">Phytanoyl-CoA dioxygenase family protein</fullName>
    </recommendedName>
</protein>
<dbReference type="PANTHER" id="PTHR20883:SF48">
    <property type="entry name" value="ECTOINE DIOXYGENASE"/>
    <property type="match status" value="1"/>
</dbReference>
<evidence type="ECO:0000256" key="1">
    <source>
        <dbReference type="ARBA" id="ARBA00001954"/>
    </source>
</evidence>
<evidence type="ECO:0000313" key="5">
    <source>
        <dbReference type="Proteomes" id="UP000294166"/>
    </source>
</evidence>
<dbReference type="EMBL" id="SEZN01000053">
    <property type="protein sequence ID" value="RYU60246.1"/>
    <property type="molecule type" value="Genomic_DNA"/>
</dbReference>
<comment type="cofactor">
    <cofactor evidence="1">
        <name>Fe(2+)</name>
        <dbReference type="ChEBI" id="CHEBI:29033"/>
    </cofactor>
</comment>
<evidence type="ECO:0000313" key="2">
    <source>
        <dbReference type="EMBL" id="RYU48229.1"/>
    </source>
</evidence>
<comment type="caution">
    <text evidence="2">The sequence shown here is derived from an EMBL/GenBank/DDBJ whole genome shotgun (WGS) entry which is preliminary data.</text>
</comment>
<dbReference type="AlphaFoldDB" id="A0A4Q5KNW0"/>
<sequence>MNKSKFSLTAQQMDDFHTKGYTEPFNIINKDEIRDFKKTFNKILEDQKLLSPIYGRCTHRDWHLYYRNLMLMVYRPQVVERLKSLLGSDLMVWRTSIFHKAPGDGALGWHQSSLFAGEEYGIFKPALLPPVGYDTYGKLFNLSCWIALDDVTIENGAMQVAEGTHNKQYPIKKVPFKDSVFGKVAYDSFKRIGDIARLEELDSRYACETIFNPREEKIKVNTITMKAGQGYIFTDRLMHNSLANVTVDSRRLAINFRITIPETLVYRAIVKSGV</sequence>
<dbReference type="Gene3D" id="2.60.120.620">
    <property type="entry name" value="q2cbj1_9rhob like domain"/>
    <property type="match status" value="1"/>
</dbReference>
<dbReference type="RefSeq" id="WP_130049283.1">
    <property type="nucleotide sequence ID" value="NZ_SEZK01000050.1"/>
</dbReference>
<dbReference type="GO" id="GO:0016706">
    <property type="term" value="F:2-oxoglutarate-dependent dioxygenase activity"/>
    <property type="evidence" value="ECO:0007669"/>
    <property type="project" value="UniProtKB-ARBA"/>
</dbReference>
<dbReference type="Proteomes" id="UP000294063">
    <property type="component" value="Unassembled WGS sequence"/>
</dbReference>
<keyword evidence="5" id="KW-1185">Reference proteome</keyword>
<accession>A0A4Q5KNW0</accession>
<evidence type="ECO:0008006" key="6">
    <source>
        <dbReference type="Google" id="ProtNLM"/>
    </source>
</evidence>
<gene>
    <name evidence="3" type="ORF">ERW53_19145</name>
    <name evidence="2" type="ORF">ERW57_17720</name>
</gene>
<dbReference type="EMBL" id="SEZK01000050">
    <property type="protein sequence ID" value="RYU48229.1"/>
    <property type="molecule type" value="Genomic_DNA"/>
</dbReference>
<reference evidence="4 5" key="1">
    <citation type="submission" date="2019-02" db="EMBL/GenBank/DDBJ databases">
        <title>Genome sequences of Aliivibrio finisterrensis strains from farmed Atlantic salmon.</title>
        <authorList>
            <person name="Bowman J.P."/>
        </authorList>
    </citation>
    <scope>NUCLEOTIDE SEQUENCE [LARGE SCALE GENOMIC DNA]</scope>
    <source>
        <strain evidence="3 5">A21</strain>
        <strain evidence="2 4">A46</strain>
    </source>
</reference>
<dbReference type="SUPFAM" id="SSF51197">
    <property type="entry name" value="Clavaminate synthase-like"/>
    <property type="match status" value="1"/>
</dbReference>
<proteinExistence type="predicted"/>
<dbReference type="PANTHER" id="PTHR20883">
    <property type="entry name" value="PHYTANOYL-COA DIOXYGENASE DOMAIN CONTAINING 1"/>
    <property type="match status" value="1"/>
</dbReference>
<dbReference type="Pfam" id="PF05721">
    <property type="entry name" value="PhyH"/>
    <property type="match status" value="1"/>
</dbReference>
<dbReference type="Proteomes" id="UP000294166">
    <property type="component" value="Unassembled WGS sequence"/>
</dbReference>
<dbReference type="GO" id="GO:0005506">
    <property type="term" value="F:iron ion binding"/>
    <property type="evidence" value="ECO:0007669"/>
    <property type="project" value="UniProtKB-ARBA"/>
</dbReference>
<evidence type="ECO:0000313" key="4">
    <source>
        <dbReference type="Proteomes" id="UP000294063"/>
    </source>
</evidence>
<organism evidence="2 4">
    <name type="scientific">Aliivibrio finisterrensis</name>
    <dbReference type="NCBI Taxonomy" id="511998"/>
    <lineage>
        <taxon>Bacteria</taxon>
        <taxon>Pseudomonadati</taxon>
        <taxon>Pseudomonadota</taxon>
        <taxon>Gammaproteobacteria</taxon>
        <taxon>Vibrionales</taxon>
        <taxon>Vibrionaceae</taxon>
        <taxon>Aliivibrio</taxon>
    </lineage>
</organism>
<name>A0A4Q5KNW0_9GAMM</name>
<evidence type="ECO:0000313" key="3">
    <source>
        <dbReference type="EMBL" id="RYU60246.1"/>
    </source>
</evidence>